<keyword evidence="5" id="KW-0378">Hydrolase</keyword>
<dbReference type="Pfam" id="PF05193">
    <property type="entry name" value="Peptidase_M16_C"/>
    <property type="match status" value="2"/>
</dbReference>
<dbReference type="PANTHER" id="PTHR43690:SF17">
    <property type="entry name" value="PROTEIN YHJJ"/>
    <property type="match status" value="1"/>
</dbReference>
<evidence type="ECO:0000313" key="13">
    <source>
        <dbReference type="Proteomes" id="UP000823865"/>
    </source>
</evidence>
<evidence type="ECO:0000256" key="3">
    <source>
        <dbReference type="ARBA" id="ARBA00022670"/>
    </source>
</evidence>
<evidence type="ECO:0000256" key="2">
    <source>
        <dbReference type="ARBA" id="ARBA00007261"/>
    </source>
</evidence>
<dbReference type="PROSITE" id="PS00143">
    <property type="entry name" value="INSULINASE"/>
    <property type="match status" value="1"/>
</dbReference>
<dbReference type="GO" id="GO:0004222">
    <property type="term" value="F:metalloendopeptidase activity"/>
    <property type="evidence" value="ECO:0007669"/>
    <property type="project" value="InterPro"/>
</dbReference>
<dbReference type="InterPro" id="IPR001431">
    <property type="entry name" value="Pept_M16_Zn_BS"/>
</dbReference>
<organism evidence="12 13">
    <name type="scientific">Candidatus Paraprevotella stercoravium</name>
    <dbReference type="NCBI Taxonomy" id="2838725"/>
    <lineage>
        <taxon>Bacteria</taxon>
        <taxon>Pseudomonadati</taxon>
        <taxon>Bacteroidota</taxon>
        <taxon>Bacteroidia</taxon>
        <taxon>Bacteroidales</taxon>
        <taxon>Prevotellaceae</taxon>
        <taxon>Paraprevotella</taxon>
    </lineage>
</organism>
<evidence type="ECO:0000256" key="8">
    <source>
        <dbReference type="RuleBase" id="RU004447"/>
    </source>
</evidence>
<evidence type="ECO:0000259" key="10">
    <source>
        <dbReference type="Pfam" id="PF00675"/>
    </source>
</evidence>
<evidence type="ECO:0000259" key="11">
    <source>
        <dbReference type="Pfam" id="PF05193"/>
    </source>
</evidence>
<evidence type="ECO:0000313" key="12">
    <source>
        <dbReference type="EMBL" id="MBU3852367.1"/>
    </source>
</evidence>
<keyword evidence="3" id="KW-0645">Protease</keyword>
<accession>A0A9E2P0E2</accession>
<feature type="chain" id="PRO_5039589482" evidence="9">
    <location>
        <begin position="21"/>
        <end position="939"/>
    </location>
</feature>
<reference evidence="12" key="2">
    <citation type="submission" date="2021-04" db="EMBL/GenBank/DDBJ databases">
        <authorList>
            <person name="Gilroy R."/>
        </authorList>
    </citation>
    <scope>NUCLEOTIDE SEQUENCE</scope>
    <source>
        <strain evidence="12">G3-2149</strain>
    </source>
</reference>
<feature type="domain" description="Peptidase M16 C-terminal" evidence="11">
    <location>
        <begin position="690"/>
        <end position="871"/>
    </location>
</feature>
<feature type="signal peptide" evidence="9">
    <location>
        <begin position="1"/>
        <end position="20"/>
    </location>
</feature>
<dbReference type="SUPFAM" id="SSF63411">
    <property type="entry name" value="LuxS/MPP-like metallohydrolase"/>
    <property type="match status" value="4"/>
</dbReference>
<proteinExistence type="inferred from homology"/>
<sequence>MNFRKLFTAFALVCAGVSPAQTVSAPLTLDPAVRYGVLENGLTYYIRQNNYPEDQVEFYIAQKVGSMQEEEEQRGLAHFLEHMCFNGTEHFPGNSLVKYLERIGVKFGENLNAYTSIDETVYNISSVPVAQPGAIDSCLLILHDWSNALLLENEEIDKERKVIHEEWRMSSSASKRMFERALPVLIPDSRYGLRMPIGLMSVVDNFDPNVLRAYYHRWYRPDLQGIIVVGDINVDEMEQKIKKTFGHIKKAVNPAPRVYMPVADNTKPISVSEQDPEQTLTVVQVMFKHGVWPDSLKNNVAYFLNKVQGSMALSIMNERLADLTTKADVPFAGANCGDGNFLVAKTKGAFDVTIVPKDGMLDDAVKQVMAEIYRADRYGFTETELERVRANFISSLESVYQNKDKIRNGSLVNEYVQHFLNGEPSPGIEAEYKLFSEIYRSITLDQVNARFKEWALDNDTNLVIYTTSPQKEGVVKPAPEHMLQLVQEARNIDLGAYQDQVNDRPLIASLPEPGKIVKERDERFGFKEWKLSNGVKVWFKKTDYKANEVIMRAFSPGGTGYYSGDDLVQLSFFGEVIGASGVNGFKQTELAKKLAGKQVSVSPYLSGRREGLQGAANPKDLKTMFELIYLSFQDIYRDDEAVTSVLNQVREVLRNREADPMHAFGDSVSVALYGHHPRLVFMRPELVDQVNYDRIIEIYKERFADASDFTFVFCGNFDEDSLRAYSEKYLATLPALYRKEKPVDTKMYKREGEHSIVYSEPMQTAQCQAVRAWYGPMKKLNLKNKLVCEILGQVLDIRYIEVIREDMGAAYSLSASSRVSMTTADKPEYMLQIFAPLKPELSDSALQVMDAELHQIAEHGIAESYLNKVKEFLLKSAREQYKKNGTWLDALCTYKDYGADLFTDYEKVVESVTVDDLRKMAARIWKDHNKATVKILPAE</sequence>
<comment type="caution">
    <text evidence="12">The sequence shown here is derived from an EMBL/GenBank/DDBJ whole genome shotgun (WGS) entry which is preliminary data.</text>
</comment>
<gene>
    <name evidence="12" type="ORF">H9789_00790</name>
</gene>
<dbReference type="Gene3D" id="3.30.830.10">
    <property type="entry name" value="Metalloenzyme, LuxS/M16 peptidase-like"/>
    <property type="match status" value="4"/>
</dbReference>
<evidence type="ECO:0000256" key="4">
    <source>
        <dbReference type="ARBA" id="ARBA00022723"/>
    </source>
</evidence>
<reference evidence="12" key="1">
    <citation type="journal article" date="2021" name="PeerJ">
        <title>Extensive microbial diversity within the chicken gut microbiome revealed by metagenomics and culture.</title>
        <authorList>
            <person name="Gilroy R."/>
            <person name="Ravi A."/>
            <person name="Getino M."/>
            <person name="Pursley I."/>
            <person name="Horton D.L."/>
            <person name="Alikhan N.F."/>
            <person name="Baker D."/>
            <person name="Gharbi K."/>
            <person name="Hall N."/>
            <person name="Watson M."/>
            <person name="Adriaenssens E.M."/>
            <person name="Foster-Nyarko E."/>
            <person name="Jarju S."/>
            <person name="Secka A."/>
            <person name="Antonio M."/>
            <person name="Oren A."/>
            <person name="Chaudhuri R.R."/>
            <person name="La Ragione R."/>
            <person name="Hildebrand F."/>
            <person name="Pallen M.J."/>
        </authorList>
    </citation>
    <scope>NUCLEOTIDE SEQUENCE</scope>
    <source>
        <strain evidence="12">G3-2149</strain>
    </source>
</reference>
<evidence type="ECO:0000256" key="6">
    <source>
        <dbReference type="ARBA" id="ARBA00022833"/>
    </source>
</evidence>
<dbReference type="EMBL" id="JAHLFU010000017">
    <property type="protein sequence ID" value="MBU3852367.1"/>
    <property type="molecule type" value="Genomic_DNA"/>
</dbReference>
<dbReference type="Proteomes" id="UP000823865">
    <property type="component" value="Unassembled WGS sequence"/>
</dbReference>
<dbReference type="InterPro" id="IPR011765">
    <property type="entry name" value="Pept_M16_N"/>
</dbReference>
<dbReference type="GO" id="GO:0046872">
    <property type="term" value="F:metal ion binding"/>
    <property type="evidence" value="ECO:0007669"/>
    <property type="project" value="UniProtKB-KW"/>
</dbReference>
<evidence type="ECO:0000256" key="1">
    <source>
        <dbReference type="ARBA" id="ARBA00001947"/>
    </source>
</evidence>
<comment type="cofactor">
    <cofactor evidence="1">
        <name>Zn(2+)</name>
        <dbReference type="ChEBI" id="CHEBI:29105"/>
    </cofactor>
</comment>
<name>A0A9E2P0E2_9BACT</name>
<keyword evidence="4" id="KW-0479">Metal-binding</keyword>
<evidence type="ECO:0000256" key="7">
    <source>
        <dbReference type="ARBA" id="ARBA00023049"/>
    </source>
</evidence>
<keyword evidence="6" id="KW-0862">Zinc</keyword>
<comment type="similarity">
    <text evidence="2 8">Belongs to the peptidase M16 family.</text>
</comment>
<dbReference type="AlphaFoldDB" id="A0A9E2P0E2"/>
<feature type="domain" description="Peptidase M16 C-terminal" evidence="11">
    <location>
        <begin position="206"/>
        <end position="391"/>
    </location>
</feature>
<dbReference type="PANTHER" id="PTHR43690">
    <property type="entry name" value="NARDILYSIN"/>
    <property type="match status" value="1"/>
</dbReference>
<evidence type="ECO:0000256" key="5">
    <source>
        <dbReference type="ARBA" id="ARBA00022801"/>
    </source>
</evidence>
<dbReference type="GO" id="GO:0006508">
    <property type="term" value="P:proteolysis"/>
    <property type="evidence" value="ECO:0007669"/>
    <property type="project" value="UniProtKB-KW"/>
</dbReference>
<evidence type="ECO:0000256" key="9">
    <source>
        <dbReference type="SAM" id="SignalP"/>
    </source>
</evidence>
<keyword evidence="9" id="KW-0732">Signal</keyword>
<dbReference type="Pfam" id="PF00675">
    <property type="entry name" value="Peptidase_M16"/>
    <property type="match status" value="1"/>
</dbReference>
<dbReference type="InterPro" id="IPR007863">
    <property type="entry name" value="Peptidase_M16_C"/>
</dbReference>
<protein>
    <submittedName>
        <fullName evidence="12">Insulinase family protein</fullName>
    </submittedName>
</protein>
<dbReference type="InterPro" id="IPR050626">
    <property type="entry name" value="Peptidase_M16"/>
</dbReference>
<feature type="domain" description="Peptidase M16 N-terminal" evidence="10">
    <location>
        <begin position="48"/>
        <end position="180"/>
    </location>
</feature>
<dbReference type="InterPro" id="IPR011249">
    <property type="entry name" value="Metalloenz_LuxS/M16"/>
</dbReference>
<keyword evidence="7" id="KW-0482">Metalloprotease</keyword>